<dbReference type="InterPro" id="IPR005886">
    <property type="entry name" value="UDP_G4E"/>
</dbReference>
<dbReference type="Proteomes" id="UP000622552">
    <property type="component" value="Unassembled WGS sequence"/>
</dbReference>
<keyword evidence="14" id="KW-1185">Reference proteome</keyword>
<dbReference type="GO" id="GO:0003978">
    <property type="term" value="F:UDP-glucose 4-epimerase activity"/>
    <property type="evidence" value="ECO:0007669"/>
    <property type="project" value="UniProtKB-EC"/>
</dbReference>
<evidence type="ECO:0000256" key="5">
    <source>
        <dbReference type="ARBA" id="ARBA00013189"/>
    </source>
</evidence>
<dbReference type="Pfam" id="PF01370">
    <property type="entry name" value="Epimerase"/>
    <property type="match status" value="1"/>
</dbReference>
<evidence type="ECO:0000256" key="1">
    <source>
        <dbReference type="ARBA" id="ARBA00000083"/>
    </source>
</evidence>
<evidence type="ECO:0000256" key="10">
    <source>
        <dbReference type="ARBA" id="ARBA00031367"/>
    </source>
</evidence>
<dbReference type="PANTHER" id="PTHR43725">
    <property type="entry name" value="UDP-GLUCOSE 4-EPIMERASE"/>
    <property type="match status" value="1"/>
</dbReference>
<sequence>MTWLVTGGAGYIGSHVTRRLLAAGHRVVVLDDLSTGLPDRIPAGVPLVIGSVTDPAALLRVITDHGVTAVVHLAARKSVPESLARPTFYYRENVGGLVALLDAMLATGVRRLLFSSSAAVYGNPPTSLVTEHTPTRPINPYGRTKLEGEHLIRAVGEAHGLSWIALRYFNVVGTDSPLLGDRGKTNLVPLILTALTTGEPLTVAGTDHPTPDGTPVRDYVHVADLADAHLAAAARLAGGPVAATYNVGTGRGYSVRDVIACAEHVTGLAVPHLSGPRRAHDPSEVVADPAAIAAALGWTARRGLTDMISSSWRTARDGSRRPAPAV</sequence>
<dbReference type="Gene3D" id="3.90.25.10">
    <property type="entry name" value="UDP-galactose 4-epimerase, domain 1"/>
    <property type="match status" value="1"/>
</dbReference>
<dbReference type="SUPFAM" id="SSF51735">
    <property type="entry name" value="NAD(P)-binding Rossmann-fold domains"/>
    <property type="match status" value="1"/>
</dbReference>
<dbReference type="EMBL" id="JADOUF010000001">
    <property type="protein sequence ID" value="MBG6134704.1"/>
    <property type="molecule type" value="Genomic_DNA"/>
</dbReference>
<dbReference type="PANTHER" id="PTHR43725:SF53">
    <property type="entry name" value="UDP-ARABINOSE 4-EPIMERASE 1"/>
    <property type="match status" value="1"/>
</dbReference>
<evidence type="ECO:0000256" key="8">
    <source>
        <dbReference type="ARBA" id="ARBA00023235"/>
    </source>
</evidence>
<name>A0A8J7KG91_9ACTN</name>
<evidence type="ECO:0000256" key="7">
    <source>
        <dbReference type="ARBA" id="ARBA00023027"/>
    </source>
</evidence>
<evidence type="ECO:0000313" key="14">
    <source>
        <dbReference type="Proteomes" id="UP000622552"/>
    </source>
</evidence>
<dbReference type="NCBIfam" id="TIGR01179">
    <property type="entry name" value="galE"/>
    <property type="match status" value="1"/>
</dbReference>
<dbReference type="UniPathway" id="UPA00214"/>
<comment type="catalytic activity">
    <reaction evidence="1">
        <text>UDP-alpha-D-glucose = UDP-alpha-D-galactose</text>
        <dbReference type="Rhea" id="RHEA:22168"/>
        <dbReference type="ChEBI" id="CHEBI:58885"/>
        <dbReference type="ChEBI" id="CHEBI:66914"/>
        <dbReference type="EC" id="5.1.3.2"/>
    </reaction>
</comment>
<keyword evidence="8 13" id="KW-0413">Isomerase</keyword>
<evidence type="ECO:0000259" key="12">
    <source>
        <dbReference type="Pfam" id="PF01370"/>
    </source>
</evidence>
<dbReference type="RefSeq" id="WP_197001904.1">
    <property type="nucleotide sequence ID" value="NZ_BONS01000023.1"/>
</dbReference>
<feature type="domain" description="NAD-dependent epimerase/dehydratase" evidence="12">
    <location>
        <begin position="3"/>
        <end position="248"/>
    </location>
</feature>
<comment type="pathway">
    <text evidence="3">Carbohydrate metabolism; galactose metabolism.</text>
</comment>
<gene>
    <name evidence="13" type="ORF">IW245_000898</name>
</gene>
<evidence type="ECO:0000256" key="11">
    <source>
        <dbReference type="ARBA" id="ARBA00033067"/>
    </source>
</evidence>
<protein>
    <recommendedName>
        <fullName evidence="6">UDP-glucose 4-epimerase</fullName>
        <ecNumber evidence="5">5.1.3.2</ecNumber>
    </recommendedName>
    <alternativeName>
        <fullName evidence="11">Galactowaldenase</fullName>
    </alternativeName>
    <alternativeName>
        <fullName evidence="10">UDP-galactose 4-epimerase</fullName>
    </alternativeName>
</protein>
<evidence type="ECO:0000256" key="3">
    <source>
        <dbReference type="ARBA" id="ARBA00004947"/>
    </source>
</evidence>
<evidence type="ECO:0000256" key="4">
    <source>
        <dbReference type="ARBA" id="ARBA00007637"/>
    </source>
</evidence>
<comment type="caution">
    <text evidence="13">The sequence shown here is derived from an EMBL/GenBank/DDBJ whole genome shotgun (WGS) entry which is preliminary data.</text>
</comment>
<proteinExistence type="inferred from homology"/>
<organism evidence="13 14">
    <name type="scientific">Longispora fulva</name>
    <dbReference type="NCBI Taxonomy" id="619741"/>
    <lineage>
        <taxon>Bacteria</taxon>
        <taxon>Bacillati</taxon>
        <taxon>Actinomycetota</taxon>
        <taxon>Actinomycetes</taxon>
        <taxon>Micromonosporales</taxon>
        <taxon>Micromonosporaceae</taxon>
        <taxon>Longispora</taxon>
    </lineage>
</organism>
<comment type="similarity">
    <text evidence="4">Belongs to the NAD(P)-dependent epimerase/dehydratase family.</text>
</comment>
<evidence type="ECO:0000256" key="9">
    <source>
        <dbReference type="ARBA" id="ARBA00023277"/>
    </source>
</evidence>
<keyword evidence="7" id="KW-0520">NAD</keyword>
<dbReference type="GO" id="GO:0033499">
    <property type="term" value="P:galactose catabolic process via UDP-galactose, Leloir pathway"/>
    <property type="evidence" value="ECO:0007669"/>
    <property type="project" value="TreeGrafter"/>
</dbReference>
<comment type="cofactor">
    <cofactor evidence="2">
        <name>NAD(+)</name>
        <dbReference type="ChEBI" id="CHEBI:57540"/>
    </cofactor>
</comment>
<dbReference type="EC" id="5.1.3.2" evidence="5"/>
<evidence type="ECO:0000313" key="13">
    <source>
        <dbReference type="EMBL" id="MBG6134704.1"/>
    </source>
</evidence>
<dbReference type="InterPro" id="IPR001509">
    <property type="entry name" value="Epimerase_deHydtase"/>
</dbReference>
<dbReference type="Gene3D" id="3.40.50.720">
    <property type="entry name" value="NAD(P)-binding Rossmann-like Domain"/>
    <property type="match status" value="1"/>
</dbReference>
<evidence type="ECO:0000256" key="6">
    <source>
        <dbReference type="ARBA" id="ARBA00018569"/>
    </source>
</evidence>
<evidence type="ECO:0000256" key="2">
    <source>
        <dbReference type="ARBA" id="ARBA00001911"/>
    </source>
</evidence>
<dbReference type="InterPro" id="IPR036291">
    <property type="entry name" value="NAD(P)-bd_dom_sf"/>
</dbReference>
<reference evidence="13" key="1">
    <citation type="submission" date="2020-11" db="EMBL/GenBank/DDBJ databases">
        <title>Sequencing the genomes of 1000 actinobacteria strains.</title>
        <authorList>
            <person name="Klenk H.-P."/>
        </authorList>
    </citation>
    <scope>NUCLEOTIDE SEQUENCE</scope>
    <source>
        <strain evidence="13">DSM 45356</strain>
    </source>
</reference>
<keyword evidence="9" id="KW-0119">Carbohydrate metabolism</keyword>
<dbReference type="AlphaFoldDB" id="A0A8J7KG91"/>
<accession>A0A8J7KG91</accession>